<evidence type="ECO:0000256" key="13">
    <source>
        <dbReference type="ARBA" id="ARBA00023316"/>
    </source>
</evidence>
<dbReference type="InterPro" id="IPR013437">
    <property type="entry name" value="FtsW"/>
</dbReference>
<organism evidence="22 23">
    <name type="scientific">Candidatus Komeilibacteria bacterium CG_4_10_14_0_8_um_filter_37_78</name>
    <dbReference type="NCBI Taxonomy" id="1974471"/>
    <lineage>
        <taxon>Bacteria</taxon>
        <taxon>Candidatus Komeiliibacteriota</taxon>
    </lineage>
</organism>
<dbReference type="EMBL" id="PFMC01000012">
    <property type="protein sequence ID" value="PIY95352.1"/>
    <property type="molecule type" value="Genomic_DNA"/>
</dbReference>
<feature type="transmembrane region" description="Helical" evidence="21">
    <location>
        <begin position="359"/>
        <end position="380"/>
    </location>
</feature>
<accession>A0A2M7RFQ0</accession>
<evidence type="ECO:0000256" key="7">
    <source>
        <dbReference type="ARBA" id="ARBA00022692"/>
    </source>
</evidence>
<evidence type="ECO:0000256" key="2">
    <source>
        <dbReference type="ARBA" id="ARBA00004752"/>
    </source>
</evidence>
<comment type="pathway">
    <text evidence="2">Cell wall biogenesis; peptidoglycan biosynthesis.</text>
</comment>
<feature type="transmembrane region" description="Helical" evidence="21">
    <location>
        <begin position="293"/>
        <end position="314"/>
    </location>
</feature>
<dbReference type="GO" id="GO:0071555">
    <property type="term" value="P:cell wall organization"/>
    <property type="evidence" value="ECO:0007669"/>
    <property type="project" value="UniProtKB-KW"/>
</dbReference>
<evidence type="ECO:0000256" key="6">
    <source>
        <dbReference type="ARBA" id="ARBA00022679"/>
    </source>
</evidence>
<feature type="transmembrane region" description="Helical" evidence="21">
    <location>
        <begin position="161"/>
        <end position="179"/>
    </location>
</feature>
<dbReference type="Proteomes" id="UP000228689">
    <property type="component" value="Unassembled WGS sequence"/>
</dbReference>
<evidence type="ECO:0000256" key="4">
    <source>
        <dbReference type="ARBA" id="ARBA00022618"/>
    </source>
</evidence>
<feature type="transmembrane region" description="Helical" evidence="21">
    <location>
        <begin position="127"/>
        <end position="149"/>
    </location>
</feature>
<comment type="catalytic activity">
    <reaction evidence="20">
        <text>[GlcNAc-(1-&gt;4)-Mur2Ac(oyl-L-Ala-gamma-D-Glu-L-Lys-D-Ala-D-Ala)](n)-di-trans,octa-cis-undecaprenyl diphosphate + beta-D-GlcNAc-(1-&gt;4)-Mur2Ac(oyl-L-Ala-gamma-D-Glu-L-Lys-D-Ala-D-Ala)-di-trans,octa-cis-undecaprenyl diphosphate = [GlcNAc-(1-&gt;4)-Mur2Ac(oyl-L-Ala-gamma-D-Glu-L-Lys-D-Ala-D-Ala)](n+1)-di-trans,octa-cis-undecaprenyl diphosphate + di-trans,octa-cis-undecaprenyl diphosphate + H(+)</text>
        <dbReference type="Rhea" id="RHEA:23708"/>
        <dbReference type="Rhea" id="RHEA-COMP:9602"/>
        <dbReference type="Rhea" id="RHEA-COMP:9603"/>
        <dbReference type="ChEBI" id="CHEBI:15378"/>
        <dbReference type="ChEBI" id="CHEBI:58405"/>
        <dbReference type="ChEBI" id="CHEBI:60033"/>
        <dbReference type="ChEBI" id="CHEBI:78435"/>
        <dbReference type="EC" id="2.4.99.28"/>
    </reaction>
</comment>
<protein>
    <recommendedName>
        <fullName evidence="17">Probable peptidoglycan glycosyltransferase FtsW</fullName>
        <ecNumber evidence="19">2.4.99.28</ecNumber>
    </recommendedName>
    <alternativeName>
        <fullName evidence="18">Cell division protein FtsW</fullName>
    </alternativeName>
    <alternativeName>
        <fullName evidence="15">Cell wall polymerase</fullName>
    </alternativeName>
    <alternativeName>
        <fullName evidence="14">Peptidoglycan polymerase</fullName>
    </alternativeName>
</protein>
<keyword evidence="8" id="KW-0133">Cell shape</keyword>
<gene>
    <name evidence="22" type="primary">ftsW</name>
    <name evidence="22" type="ORF">COY67_00415</name>
</gene>
<sequence length="388" mass="42617">MRHKSLISSIVEFVTEPFTGGRNQQAPDIALMILFGAMILFGLLMLSSATTVIAFQVEGDSYFYLKHQLLRGVIPGLILFLIAIRTPYHFWKKMAFWMLVVSVVLLLLVLIPSFGEVHGGAMRWIKVGPISFQPSEIVKITFLIYLATWLEKKGVRGLHDVEYGTIPFLSIIGIIAILFLKQPDLGTLLVILAISFLLYFIAGAPWKYIFTILGASFLILLVLILSSPYRADRLKTFLSGGDLLGEGYHINQAKIAIGSGGIFGLGLGQSQQKYRYLPEVQGDSIFAIMAEEMGFIVSAVFIGLFLVILIKGFNIARGSPDEFGRLLAAGITIWFVIQAVVNLGAMMGLLPLTGITLPLISYGGSSFAISLFAVGILLNISKYSKRRV</sequence>
<dbReference type="GO" id="GO:0008360">
    <property type="term" value="P:regulation of cell shape"/>
    <property type="evidence" value="ECO:0007669"/>
    <property type="project" value="UniProtKB-KW"/>
</dbReference>
<feature type="transmembrane region" description="Helical" evidence="21">
    <location>
        <begin position="185"/>
        <end position="202"/>
    </location>
</feature>
<evidence type="ECO:0000256" key="1">
    <source>
        <dbReference type="ARBA" id="ARBA00004651"/>
    </source>
</evidence>
<keyword evidence="6" id="KW-0808">Transferase</keyword>
<feature type="transmembrane region" description="Helical" evidence="21">
    <location>
        <begin position="69"/>
        <end position="88"/>
    </location>
</feature>
<dbReference type="EC" id="2.4.99.28" evidence="19"/>
<keyword evidence="12" id="KW-0131">Cell cycle</keyword>
<name>A0A2M7RFQ0_9BACT</name>
<keyword evidence="7 21" id="KW-0812">Transmembrane</keyword>
<dbReference type="GO" id="GO:0032153">
    <property type="term" value="C:cell division site"/>
    <property type="evidence" value="ECO:0007669"/>
    <property type="project" value="TreeGrafter"/>
</dbReference>
<dbReference type="PANTHER" id="PTHR30474">
    <property type="entry name" value="CELL CYCLE PROTEIN"/>
    <property type="match status" value="1"/>
</dbReference>
<keyword evidence="5" id="KW-0328">Glycosyltransferase</keyword>
<dbReference type="PROSITE" id="PS00428">
    <property type="entry name" value="FTSW_RODA_SPOVE"/>
    <property type="match status" value="1"/>
</dbReference>
<dbReference type="PANTHER" id="PTHR30474:SF2">
    <property type="entry name" value="PEPTIDOGLYCAN GLYCOSYLTRANSFERASE FTSW-RELATED"/>
    <property type="match status" value="1"/>
</dbReference>
<evidence type="ECO:0000256" key="9">
    <source>
        <dbReference type="ARBA" id="ARBA00022984"/>
    </source>
</evidence>
<evidence type="ECO:0000256" key="18">
    <source>
        <dbReference type="ARBA" id="ARBA00041418"/>
    </source>
</evidence>
<dbReference type="NCBIfam" id="TIGR02614">
    <property type="entry name" value="ftsW"/>
    <property type="match status" value="1"/>
</dbReference>
<keyword evidence="10 21" id="KW-1133">Transmembrane helix</keyword>
<evidence type="ECO:0000256" key="8">
    <source>
        <dbReference type="ARBA" id="ARBA00022960"/>
    </source>
</evidence>
<feature type="transmembrane region" description="Helical" evidence="21">
    <location>
        <begin position="326"/>
        <end position="347"/>
    </location>
</feature>
<evidence type="ECO:0000256" key="16">
    <source>
        <dbReference type="ARBA" id="ARBA00038053"/>
    </source>
</evidence>
<evidence type="ECO:0000256" key="3">
    <source>
        <dbReference type="ARBA" id="ARBA00022475"/>
    </source>
</evidence>
<dbReference type="Pfam" id="PF01098">
    <property type="entry name" value="FTSW_RODA_SPOVE"/>
    <property type="match status" value="1"/>
</dbReference>
<reference evidence="23" key="1">
    <citation type="submission" date="2017-09" db="EMBL/GenBank/DDBJ databases">
        <title>Depth-based differentiation of microbial function through sediment-hosted aquifers and enrichment of novel symbionts in the deep terrestrial subsurface.</title>
        <authorList>
            <person name="Probst A.J."/>
            <person name="Ladd B."/>
            <person name="Jarett J.K."/>
            <person name="Geller-Mcgrath D.E."/>
            <person name="Sieber C.M.K."/>
            <person name="Emerson J.B."/>
            <person name="Anantharaman K."/>
            <person name="Thomas B.C."/>
            <person name="Malmstrom R."/>
            <person name="Stieglmeier M."/>
            <person name="Klingl A."/>
            <person name="Woyke T."/>
            <person name="Ryan C.M."/>
            <person name="Banfield J.F."/>
        </authorList>
    </citation>
    <scope>NUCLEOTIDE SEQUENCE [LARGE SCALE GENOMIC DNA]</scope>
</reference>
<dbReference type="GO" id="GO:0008955">
    <property type="term" value="F:peptidoglycan glycosyltransferase activity"/>
    <property type="evidence" value="ECO:0007669"/>
    <property type="project" value="UniProtKB-EC"/>
</dbReference>
<evidence type="ECO:0000256" key="10">
    <source>
        <dbReference type="ARBA" id="ARBA00022989"/>
    </source>
</evidence>
<dbReference type="GO" id="GO:0015648">
    <property type="term" value="F:lipid-linked peptidoglycan transporter activity"/>
    <property type="evidence" value="ECO:0007669"/>
    <property type="project" value="TreeGrafter"/>
</dbReference>
<evidence type="ECO:0000256" key="11">
    <source>
        <dbReference type="ARBA" id="ARBA00023136"/>
    </source>
</evidence>
<keyword evidence="4" id="KW-0132">Cell division</keyword>
<evidence type="ECO:0000256" key="21">
    <source>
        <dbReference type="SAM" id="Phobius"/>
    </source>
</evidence>
<evidence type="ECO:0000256" key="15">
    <source>
        <dbReference type="ARBA" id="ARBA00033270"/>
    </source>
</evidence>
<evidence type="ECO:0000313" key="22">
    <source>
        <dbReference type="EMBL" id="PIY95352.1"/>
    </source>
</evidence>
<keyword evidence="13" id="KW-0961">Cell wall biogenesis/degradation</keyword>
<comment type="subcellular location">
    <subcellularLocation>
        <location evidence="1">Cell membrane</location>
        <topology evidence="1">Multi-pass membrane protein</topology>
    </subcellularLocation>
</comment>
<proteinExistence type="inferred from homology"/>
<dbReference type="GO" id="GO:0051301">
    <property type="term" value="P:cell division"/>
    <property type="evidence" value="ECO:0007669"/>
    <property type="project" value="UniProtKB-KW"/>
</dbReference>
<dbReference type="GO" id="GO:0009252">
    <property type="term" value="P:peptidoglycan biosynthetic process"/>
    <property type="evidence" value="ECO:0007669"/>
    <property type="project" value="UniProtKB-KW"/>
</dbReference>
<evidence type="ECO:0000256" key="12">
    <source>
        <dbReference type="ARBA" id="ARBA00023306"/>
    </source>
</evidence>
<evidence type="ECO:0000256" key="5">
    <source>
        <dbReference type="ARBA" id="ARBA00022676"/>
    </source>
</evidence>
<keyword evidence="9" id="KW-0573">Peptidoglycan synthesis</keyword>
<evidence type="ECO:0000256" key="20">
    <source>
        <dbReference type="ARBA" id="ARBA00049902"/>
    </source>
</evidence>
<dbReference type="AlphaFoldDB" id="A0A2M7RFQ0"/>
<feature type="transmembrane region" description="Helical" evidence="21">
    <location>
        <begin position="95"/>
        <end position="115"/>
    </location>
</feature>
<dbReference type="InterPro" id="IPR018365">
    <property type="entry name" value="Cell_cycle_FtsW-rel_CS"/>
</dbReference>
<evidence type="ECO:0000256" key="17">
    <source>
        <dbReference type="ARBA" id="ARBA00041185"/>
    </source>
</evidence>
<dbReference type="GO" id="GO:0005886">
    <property type="term" value="C:plasma membrane"/>
    <property type="evidence" value="ECO:0007669"/>
    <property type="project" value="UniProtKB-SubCell"/>
</dbReference>
<comment type="similarity">
    <text evidence="16">Belongs to the SEDS family. FtsW subfamily.</text>
</comment>
<feature type="transmembrane region" description="Helical" evidence="21">
    <location>
        <begin position="29"/>
        <end position="57"/>
    </location>
</feature>
<evidence type="ECO:0000256" key="19">
    <source>
        <dbReference type="ARBA" id="ARBA00044770"/>
    </source>
</evidence>
<evidence type="ECO:0000256" key="14">
    <source>
        <dbReference type="ARBA" id="ARBA00032370"/>
    </source>
</evidence>
<keyword evidence="11 21" id="KW-0472">Membrane</keyword>
<comment type="caution">
    <text evidence="22">The sequence shown here is derived from an EMBL/GenBank/DDBJ whole genome shotgun (WGS) entry which is preliminary data.</text>
</comment>
<feature type="transmembrane region" description="Helical" evidence="21">
    <location>
        <begin position="209"/>
        <end position="229"/>
    </location>
</feature>
<keyword evidence="3" id="KW-1003">Cell membrane</keyword>
<evidence type="ECO:0000313" key="23">
    <source>
        <dbReference type="Proteomes" id="UP000228689"/>
    </source>
</evidence>
<dbReference type="InterPro" id="IPR001182">
    <property type="entry name" value="FtsW/RodA"/>
</dbReference>